<accession>A0A1F6NFW5</accession>
<dbReference type="NCBIfam" id="TIGR01552">
    <property type="entry name" value="phd_fam"/>
    <property type="match status" value="1"/>
</dbReference>
<name>A0A1F6NFW5_9BACT</name>
<proteinExistence type="inferred from homology"/>
<dbReference type="Proteomes" id="UP000176300">
    <property type="component" value="Unassembled WGS sequence"/>
</dbReference>
<dbReference type="Gene3D" id="1.10.1220.170">
    <property type="match status" value="1"/>
</dbReference>
<comment type="caution">
    <text evidence="3">The sequence shown here is derived from an EMBL/GenBank/DDBJ whole genome shotgun (WGS) entry which is preliminary data.</text>
</comment>
<gene>
    <name evidence="3" type="ORF">A2373_04085</name>
</gene>
<dbReference type="InterPro" id="IPR051405">
    <property type="entry name" value="phD/YefM_antitoxin"/>
</dbReference>
<dbReference type="InterPro" id="IPR006442">
    <property type="entry name" value="Antitoxin_Phd/YefM"/>
</dbReference>
<organism evidence="3 4">
    <name type="scientific">Candidatus Magasanikbacteria bacterium RIFOXYB1_FULL_40_15</name>
    <dbReference type="NCBI Taxonomy" id="1798697"/>
    <lineage>
        <taxon>Bacteria</taxon>
        <taxon>Candidatus Magasanikiibacteriota</taxon>
    </lineage>
</organism>
<comment type="similarity">
    <text evidence="1 2">Belongs to the phD/YefM antitoxin family.</text>
</comment>
<evidence type="ECO:0000313" key="3">
    <source>
        <dbReference type="EMBL" id="OGH82744.1"/>
    </source>
</evidence>
<sequence length="117" mass="13468">MNTKTTISISEARKKIFDIAEEVQRPGNYYTFTENGKPKVVMMSAEEFESLIETMEILSDPKAMKRMEQAEKELKRGDYVSWTDFKKGWGYTQKTDAIALADKGKKKYRVGGGKKKR</sequence>
<dbReference type="AlphaFoldDB" id="A0A1F6NFW5"/>
<reference evidence="3 4" key="1">
    <citation type="journal article" date="2016" name="Nat. Commun.">
        <title>Thousands of microbial genomes shed light on interconnected biogeochemical processes in an aquifer system.</title>
        <authorList>
            <person name="Anantharaman K."/>
            <person name="Brown C.T."/>
            <person name="Hug L.A."/>
            <person name="Sharon I."/>
            <person name="Castelle C.J."/>
            <person name="Probst A.J."/>
            <person name="Thomas B.C."/>
            <person name="Singh A."/>
            <person name="Wilkins M.J."/>
            <person name="Karaoz U."/>
            <person name="Brodie E.L."/>
            <person name="Williams K.H."/>
            <person name="Hubbard S.S."/>
            <person name="Banfield J.F."/>
        </authorList>
    </citation>
    <scope>NUCLEOTIDE SEQUENCE [LARGE SCALE GENOMIC DNA]</scope>
</reference>
<dbReference type="SUPFAM" id="SSF143120">
    <property type="entry name" value="YefM-like"/>
    <property type="match status" value="1"/>
</dbReference>
<dbReference type="PANTHER" id="PTHR33713">
    <property type="entry name" value="ANTITOXIN YAFN-RELATED"/>
    <property type="match status" value="1"/>
</dbReference>
<dbReference type="Gene3D" id="3.40.1620.10">
    <property type="entry name" value="YefM-like domain"/>
    <property type="match status" value="1"/>
</dbReference>
<dbReference type="EMBL" id="MFQS01000031">
    <property type="protein sequence ID" value="OGH82744.1"/>
    <property type="molecule type" value="Genomic_DNA"/>
</dbReference>
<evidence type="ECO:0000256" key="2">
    <source>
        <dbReference type="RuleBase" id="RU362080"/>
    </source>
</evidence>
<dbReference type="STRING" id="1798697.A2373_04085"/>
<comment type="function">
    <text evidence="2">Antitoxin component of a type II toxin-antitoxin (TA) system.</text>
</comment>
<protein>
    <recommendedName>
        <fullName evidence="2">Antitoxin</fullName>
    </recommendedName>
</protein>
<evidence type="ECO:0000256" key="1">
    <source>
        <dbReference type="ARBA" id="ARBA00009981"/>
    </source>
</evidence>
<dbReference type="Pfam" id="PF02604">
    <property type="entry name" value="PhdYeFM_antitox"/>
    <property type="match status" value="1"/>
</dbReference>
<dbReference type="InterPro" id="IPR036165">
    <property type="entry name" value="YefM-like_sf"/>
</dbReference>
<evidence type="ECO:0000313" key="4">
    <source>
        <dbReference type="Proteomes" id="UP000176300"/>
    </source>
</evidence>
<dbReference type="PANTHER" id="PTHR33713:SF10">
    <property type="entry name" value="ANTITOXIN YAFN"/>
    <property type="match status" value="1"/>
</dbReference>